<evidence type="ECO:0008006" key="4">
    <source>
        <dbReference type="Google" id="ProtNLM"/>
    </source>
</evidence>
<accession>A0A4Y2MGS1</accession>
<evidence type="ECO:0000313" key="3">
    <source>
        <dbReference type="Proteomes" id="UP000499080"/>
    </source>
</evidence>
<dbReference type="Proteomes" id="UP000499080">
    <property type="component" value="Unassembled WGS sequence"/>
</dbReference>
<evidence type="ECO:0000256" key="1">
    <source>
        <dbReference type="SAM" id="MobiDB-lite"/>
    </source>
</evidence>
<reference evidence="2 3" key="1">
    <citation type="journal article" date="2019" name="Sci. Rep.">
        <title>Orb-weaving spider Araneus ventricosus genome elucidates the spidroin gene catalogue.</title>
        <authorList>
            <person name="Kono N."/>
            <person name="Nakamura H."/>
            <person name="Ohtoshi R."/>
            <person name="Moran D.A.P."/>
            <person name="Shinohara A."/>
            <person name="Yoshida Y."/>
            <person name="Fujiwara M."/>
            <person name="Mori M."/>
            <person name="Tomita M."/>
            <person name="Arakawa K."/>
        </authorList>
    </citation>
    <scope>NUCLEOTIDE SEQUENCE [LARGE SCALE GENOMIC DNA]</scope>
</reference>
<feature type="region of interest" description="Disordered" evidence="1">
    <location>
        <begin position="1"/>
        <end position="25"/>
    </location>
</feature>
<dbReference type="AlphaFoldDB" id="A0A4Y2MGS1"/>
<gene>
    <name evidence="2" type="ORF">AVEN_212973_1</name>
</gene>
<proteinExistence type="predicted"/>
<comment type="caution">
    <text evidence="2">The sequence shown here is derived from an EMBL/GenBank/DDBJ whole genome shotgun (WGS) entry which is preliminary data.</text>
</comment>
<name>A0A4Y2MGS1_ARAVE</name>
<keyword evidence="3" id="KW-1185">Reference proteome</keyword>
<protein>
    <recommendedName>
        <fullName evidence="4">Pre-C2HC domain-containing protein</fullName>
    </recommendedName>
</protein>
<organism evidence="2 3">
    <name type="scientific">Araneus ventricosus</name>
    <name type="common">Orbweaver spider</name>
    <name type="synonym">Epeira ventricosa</name>
    <dbReference type="NCBI Taxonomy" id="182803"/>
    <lineage>
        <taxon>Eukaryota</taxon>
        <taxon>Metazoa</taxon>
        <taxon>Ecdysozoa</taxon>
        <taxon>Arthropoda</taxon>
        <taxon>Chelicerata</taxon>
        <taxon>Arachnida</taxon>
        <taxon>Araneae</taxon>
        <taxon>Araneomorphae</taxon>
        <taxon>Entelegynae</taxon>
        <taxon>Araneoidea</taxon>
        <taxon>Araneidae</taxon>
        <taxon>Araneus</taxon>
    </lineage>
</organism>
<feature type="compositionally biased region" description="Basic residues" evidence="1">
    <location>
        <begin position="1"/>
        <end position="11"/>
    </location>
</feature>
<sequence length="142" mass="16431">MLKRARKRLKKLNPNSEEGKKAMNEVERCNEEENIQKEVAKGVSEINLKVIANCNLILKEISQQFPKTENSLRRDFIGMEADTEGNRVLREAYEDRPVKVVIRDLPINIGIAEIIQSLEEKGYKIGRVSQMKNFKEKKHLPL</sequence>
<evidence type="ECO:0000313" key="2">
    <source>
        <dbReference type="EMBL" id="GBN25600.1"/>
    </source>
</evidence>
<dbReference type="EMBL" id="BGPR01007265">
    <property type="protein sequence ID" value="GBN25600.1"/>
    <property type="molecule type" value="Genomic_DNA"/>
</dbReference>